<dbReference type="InterPro" id="IPR050490">
    <property type="entry name" value="Bact_solute-bd_prot1"/>
</dbReference>
<feature type="signal peptide" evidence="1">
    <location>
        <begin position="1"/>
        <end position="22"/>
    </location>
</feature>
<dbReference type="eggNOG" id="COG1653">
    <property type="taxonomic scope" value="Bacteria"/>
</dbReference>
<dbReference type="AlphaFoldDB" id="A0A1I7G9Y2"/>
<sequence>MSKLKKWMASIASVCMSVFVLAGCGGNSNATDNGSNSNSGSQTTVTIWSWRSQDAPLWQQVQDALNKNGANVKIDFRAIQPTSYNSVLQTAMDGGKGPDLMYMRAGLGVQQYAAANMLMPLDGLVDFSQVNKGALSEAQYQGKTYGVPFAIQTMEVFYNKDIFAKYHLSEPKTWDDFIKICQTLKSNGVTPIAAMGIQPWTLALASDEVTATLLGNDFAQKLVQKQVTLESPEYIDALAHFQQLADYFEPNFKAVGSSGDEADQMFALGKAAMVLDGIFNVPKMLKFNPNLNIGAFLIPPVDPSKQHAQIEWYDDGAISVNSKISDPKVQKAAQEIIKYTATKEFGQAFSNIAGEISPIAGVEIPSKFPLSLQAYQWYQTVPINPPIGIRSPLDIPPPTPINQTTNAANTDMGIYSAKQQVIVQMLTKELTPEQTAKKLQDLVSWYFKK</sequence>
<dbReference type="RefSeq" id="WP_217647657.1">
    <property type="nucleotide sequence ID" value="NZ_FPBV01000002.1"/>
</dbReference>
<name>A0A1I7G9Y2_9BACL</name>
<organism evidence="2 3">
    <name type="scientific">Alicyclobacillus macrosporangiidus</name>
    <dbReference type="NCBI Taxonomy" id="392015"/>
    <lineage>
        <taxon>Bacteria</taxon>
        <taxon>Bacillati</taxon>
        <taxon>Bacillota</taxon>
        <taxon>Bacilli</taxon>
        <taxon>Bacillales</taxon>
        <taxon>Alicyclobacillaceae</taxon>
        <taxon>Alicyclobacillus</taxon>
    </lineage>
</organism>
<accession>A0A1I7G9Y2</accession>
<dbReference type="Gene3D" id="3.40.190.10">
    <property type="entry name" value="Periplasmic binding protein-like II"/>
    <property type="match status" value="2"/>
</dbReference>
<gene>
    <name evidence="2" type="ORF">SAMN05421543_10289</name>
</gene>
<dbReference type="Pfam" id="PF01547">
    <property type="entry name" value="SBP_bac_1"/>
    <property type="match status" value="1"/>
</dbReference>
<dbReference type="PANTHER" id="PTHR43649">
    <property type="entry name" value="ARABINOSE-BINDING PROTEIN-RELATED"/>
    <property type="match status" value="1"/>
</dbReference>
<dbReference type="STRING" id="392015.SAMN05421543_10289"/>
<evidence type="ECO:0000313" key="3">
    <source>
        <dbReference type="Proteomes" id="UP000183508"/>
    </source>
</evidence>
<keyword evidence="2" id="KW-0813">Transport</keyword>
<proteinExistence type="predicted"/>
<dbReference type="EMBL" id="FPBV01000002">
    <property type="protein sequence ID" value="SFU45131.1"/>
    <property type="molecule type" value="Genomic_DNA"/>
</dbReference>
<dbReference type="PROSITE" id="PS51257">
    <property type="entry name" value="PROKAR_LIPOPROTEIN"/>
    <property type="match status" value="1"/>
</dbReference>
<dbReference type="SUPFAM" id="SSF53850">
    <property type="entry name" value="Periplasmic binding protein-like II"/>
    <property type="match status" value="1"/>
</dbReference>
<keyword evidence="2" id="KW-0762">Sugar transport</keyword>
<dbReference type="Proteomes" id="UP000183508">
    <property type="component" value="Unassembled WGS sequence"/>
</dbReference>
<keyword evidence="1" id="KW-0732">Signal</keyword>
<evidence type="ECO:0000313" key="2">
    <source>
        <dbReference type="EMBL" id="SFU45131.1"/>
    </source>
</evidence>
<evidence type="ECO:0000256" key="1">
    <source>
        <dbReference type="SAM" id="SignalP"/>
    </source>
</evidence>
<feature type="chain" id="PRO_5038611186" evidence="1">
    <location>
        <begin position="23"/>
        <end position="449"/>
    </location>
</feature>
<protein>
    <submittedName>
        <fullName evidence="2">Multiple sugar transport system substrate-binding protein/raffinose/stachyose/melibiose transport system substrate-binding protein</fullName>
    </submittedName>
</protein>
<dbReference type="InterPro" id="IPR006059">
    <property type="entry name" value="SBP"/>
</dbReference>
<reference evidence="3" key="1">
    <citation type="submission" date="2016-10" db="EMBL/GenBank/DDBJ databases">
        <authorList>
            <person name="Varghese N."/>
        </authorList>
    </citation>
    <scope>NUCLEOTIDE SEQUENCE [LARGE SCALE GENOMIC DNA]</scope>
    <source>
        <strain evidence="3">DSM 17980</strain>
    </source>
</reference>
<keyword evidence="3" id="KW-1185">Reference proteome</keyword>